<dbReference type="EMBL" id="CP001867">
    <property type="protein sequence ID" value="ADB74913.1"/>
    <property type="molecule type" value="Genomic_DNA"/>
</dbReference>
<dbReference type="InterPro" id="IPR001466">
    <property type="entry name" value="Beta-lactam-related"/>
</dbReference>
<keyword evidence="3" id="KW-1185">Reference proteome</keyword>
<dbReference type="PANTHER" id="PTHR43283">
    <property type="entry name" value="BETA-LACTAMASE-RELATED"/>
    <property type="match status" value="1"/>
</dbReference>
<reference evidence="3" key="2">
    <citation type="submission" date="2010-01" db="EMBL/GenBank/DDBJ databases">
        <title>The complete genome of Geodermatophilus obscurus DSM 43160.</title>
        <authorList>
            <consortium name="US DOE Joint Genome Institute (JGI-PGF)"/>
            <person name="Lucas S."/>
            <person name="Copeland A."/>
            <person name="Lapidus A."/>
            <person name="Glavina del Rio T."/>
            <person name="Dalin E."/>
            <person name="Tice H."/>
            <person name="Bruce D."/>
            <person name="Goodwin L."/>
            <person name="Pitluck S."/>
            <person name="Kyrpides N."/>
            <person name="Mavromatis K."/>
            <person name="Ivanova N."/>
            <person name="Munk A.C."/>
            <person name="Brettin T."/>
            <person name="Detter J.C."/>
            <person name="Han C."/>
            <person name="Larimer F."/>
            <person name="Land M."/>
            <person name="Hauser L."/>
            <person name="Markowitz V."/>
            <person name="Cheng J.-F."/>
            <person name="Hugenholtz P."/>
            <person name="Woyke T."/>
            <person name="Wu D."/>
            <person name="Jando M."/>
            <person name="Schneider S."/>
            <person name="Klenk H.-P."/>
            <person name="Eisen J.A."/>
        </authorList>
    </citation>
    <scope>NUCLEOTIDE SEQUENCE [LARGE SCALE GENOMIC DNA]</scope>
    <source>
        <strain evidence="3">ATCC 25078 / DSM 43160 / JCM 3152 / KCC A-0152 / KCTC 9177 / NBRC 13315 / NRRL B-3577 / G-20</strain>
    </source>
</reference>
<evidence type="ECO:0000259" key="1">
    <source>
        <dbReference type="Pfam" id="PF00144"/>
    </source>
</evidence>
<evidence type="ECO:0000313" key="3">
    <source>
        <dbReference type="Proteomes" id="UP000001382"/>
    </source>
</evidence>
<organism evidence="2 3">
    <name type="scientific">Geodermatophilus obscurus (strain ATCC 25078 / DSM 43160 / JCM 3152 / CCUG 61914 / KCC A-0152 / KCTC 9177 / NBRC 13315 / NRRL B-3577 / G-20)</name>
    <dbReference type="NCBI Taxonomy" id="526225"/>
    <lineage>
        <taxon>Bacteria</taxon>
        <taxon>Bacillati</taxon>
        <taxon>Actinomycetota</taxon>
        <taxon>Actinomycetes</taxon>
        <taxon>Geodermatophilales</taxon>
        <taxon>Geodermatophilaceae</taxon>
        <taxon>Geodermatophilus</taxon>
    </lineage>
</organism>
<gene>
    <name evidence="2" type="ordered locus">Gobs_2230</name>
</gene>
<dbReference type="eggNOG" id="COG1680">
    <property type="taxonomic scope" value="Bacteria"/>
</dbReference>
<accession>D2SGS0</accession>
<evidence type="ECO:0000313" key="2">
    <source>
        <dbReference type="EMBL" id="ADB74913.1"/>
    </source>
</evidence>
<dbReference type="STRING" id="526225.Gobs_2230"/>
<dbReference type="OrthoDB" id="4281716at2"/>
<name>D2SGS0_GEOOG</name>
<dbReference type="HOGENOM" id="CLU_020027_11_2_11"/>
<proteinExistence type="predicted"/>
<dbReference type="KEGG" id="gob:Gobs_2230"/>
<dbReference type="SUPFAM" id="SSF56601">
    <property type="entry name" value="beta-lactamase/transpeptidase-like"/>
    <property type="match status" value="1"/>
</dbReference>
<feature type="domain" description="Beta-lactamase-related" evidence="1">
    <location>
        <begin position="13"/>
        <end position="367"/>
    </location>
</feature>
<reference evidence="2 3" key="1">
    <citation type="journal article" date="2010" name="Stand. Genomic Sci.">
        <title>Complete genome sequence of Geodermatophilus obscurus type strain (G-20).</title>
        <authorList>
            <person name="Ivanova N."/>
            <person name="Sikorski J."/>
            <person name="Jando M."/>
            <person name="Munk C."/>
            <person name="Lapidus A."/>
            <person name="Glavina Del Rio T."/>
            <person name="Copeland A."/>
            <person name="Tice H."/>
            <person name="Cheng J.-F."/>
            <person name="Lucas S."/>
            <person name="Chen F."/>
            <person name="Nolan M."/>
            <person name="Bruce D."/>
            <person name="Goodwin L."/>
            <person name="Pitluck S."/>
            <person name="Mavromatis K."/>
            <person name="Mikhailova N."/>
            <person name="Pati A."/>
            <person name="Chen A."/>
            <person name="Palaniappan K."/>
            <person name="Land M."/>
            <person name="Hauser L."/>
            <person name="Chang Y.-J."/>
            <person name="Jeffries C.D."/>
            <person name="Meincke L."/>
            <person name="Brettin T."/>
            <person name="Detter J.C."/>
            <person name="Detter J.C."/>
            <person name="Rohde M."/>
            <person name="Goeker M."/>
            <person name="Bristow J."/>
            <person name="Eisen J.A."/>
            <person name="Markowitz V."/>
            <person name="Hugenholtz P."/>
            <person name="Kyrpides N.C."/>
            <person name="Klenk H.-P."/>
        </authorList>
    </citation>
    <scope>NUCLEOTIDE SEQUENCE [LARGE SCALE GENOMIC DNA]</scope>
    <source>
        <strain evidence="3">ATCC 25078 / DSM 43160 / JCM 3152 / KCC A-0152 / KCTC 9177 / NBRC 13315 / NRRL B-3577 / G-20</strain>
    </source>
</reference>
<dbReference type="MEROPS" id="S12.950"/>
<dbReference type="InterPro" id="IPR012338">
    <property type="entry name" value="Beta-lactam/transpept-like"/>
</dbReference>
<dbReference type="Gene3D" id="3.40.710.10">
    <property type="entry name" value="DD-peptidase/beta-lactamase superfamily"/>
    <property type="match status" value="1"/>
</dbReference>
<protein>
    <submittedName>
        <fullName evidence="2">Beta-lactamase</fullName>
    </submittedName>
</protein>
<dbReference type="InterPro" id="IPR050789">
    <property type="entry name" value="Diverse_Enzym_Activities"/>
</dbReference>
<dbReference type="Proteomes" id="UP000001382">
    <property type="component" value="Chromosome"/>
</dbReference>
<dbReference type="AlphaFoldDB" id="D2SGS0"/>
<dbReference type="PANTHER" id="PTHR43283:SF3">
    <property type="entry name" value="BETA-LACTAMASE FAMILY PROTEIN (AFU_ORTHOLOGUE AFUA_5G07500)"/>
    <property type="match status" value="1"/>
</dbReference>
<dbReference type="Pfam" id="PF00144">
    <property type="entry name" value="Beta-lactamase"/>
    <property type="match status" value="1"/>
</dbReference>
<sequence length="380" mass="39385">MAGVSLHMRLAPVRDLLQRQVDEGRLPGFVAAVRHRGATEVFCGGTTTAGGTQPVRPDTLFRMSSVTKPVAGALTLALWEDGVLGLDDPVGEWLPELAAPRVLRDRTGPLADTVPAERPITVRHLLTSTPGFGGVWDGSPLARAIDERGIGPGPWPPALTPDEYLRRLAEVPLAAQPGEVWLYHLPADVLGVLLARAAGRPVSALLAERVTGPLGLTDTAFTAVDPARLATVHATTPDGLVPVEAPDAAVPPAFEGLAAGLVSTAPDVLALLAALADGGAPLLSPASVAALTADALTPAQRAGAADFLEPGVSWGLQTGVCVEQTEPWCTPGRFGWDGGTGTSAWADPARDVVAVLLTGRLMGGPDDGPEEFWRTLYACL</sequence>